<dbReference type="Proteomes" id="UP000639338">
    <property type="component" value="Unassembled WGS sequence"/>
</dbReference>
<comment type="similarity">
    <text evidence="3">Belongs to the serpin family.</text>
</comment>
<evidence type="ECO:0000313" key="6">
    <source>
        <dbReference type="EMBL" id="KAF7995025.1"/>
    </source>
</evidence>
<keyword evidence="7" id="KW-1185">Reference proteome</keyword>
<feature type="domain" description="Serpin" evidence="5">
    <location>
        <begin position="1346"/>
        <end position="1767"/>
    </location>
</feature>
<dbReference type="PANTHER" id="PTHR11461">
    <property type="entry name" value="SERINE PROTEASE INHIBITOR, SERPIN"/>
    <property type="match status" value="1"/>
</dbReference>
<evidence type="ECO:0000259" key="5">
    <source>
        <dbReference type="SMART" id="SM00093"/>
    </source>
</evidence>
<dbReference type="GO" id="GO:0005615">
    <property type="term" value="C:extracellular space"/>
    <property type="evidence" value="ECO:0007669"/>
    <property type="project" value="InterPro"/>
</dbReference>
<dbReference type="InterPro" id="IPR042185">
    <property type="entry name" value="Serpin_sf_2"/>
</dbReference>
<dbReference type="InterPro" id="IPR023796">
    <property type="entry name" value="Serpin_dom"/>
</dbReference>
<evidence type="ECO:0000313" key="7">
    <source>
        <dbReference type="Proteomes" id="UP000639338"/>
    </source>
</evidence>
<dbReference type="Gene3D" id="2.30.39.10">
    <property type="entry name" value="Alpha-1-antitrypsin, domain 1"/>
    <property type="match status" value="2"/>
</dbReference>
<feature type="compositionally biased region" description="Acidic residues" evidence="4">
    <location>
        <begin position="1711"/>
        <end position="1722"/>
    </location>
</feature>
<keyword evidence="2" id="KW-0722">Serine protease inhibitor</keyword>
<evidence type="ECO:0000256" key="1">
    <source>
        <dbReference type="ARBA" id="ARBA00022690"/>
    </source>
</evidence>
<sequence>MPMFLNEEKINNYDDENISKRTIRSSELPASPAVLLRPDKFQFYTFNQRGDVITKQMTEQQIQSLIAAGGGHLPMEIHEPQKAGDVPLGGLKVADVVRNVQNVLSSELNKPTPVITSMPTIPGHANSDWSSILPSILSGDMETISSGEQSMTIVTETPEIISINPIEPQSVQKNNGMSSSNDNKFEEKPMIQVPVITVDELPNRQSLSNISYQHEKEQSTNGPIFEKLNTISASQLKDQQKLNNTILTSMKNTSVQNQMTDASEIIDQSIKYISTNNATLENKNNTIIDALTDTNSMSIKVPVNEDEIKTQEILKPKPDIAKPVSIKNDNKIMPNETVKVNQTENIKLDTVKLSDNDKITSEIKKPIEVLNDIKNTSINTDILNDTFIKQTTEFNVEITTIVPVKNISEQTGEKIVTEVSTKATDTPNIPIVLLSIIQTSDKKNMTNETLKSSTTEKPEVEITTIYSTPITTTVKIDIPTTTLTSITTTPKVDVTTGTISVTEPVKLIQEDTKVEMTNPAVETKTKKPQILLTTKEAIIDFTTENPSTTEAIKTFTTVTQTEEASTTMSSEFISSTDATLINLVSLNSTKIPLNPLPIDLADSLSSMISQISKDVPVVVTSLDKNKTDIPMADLTNKFADIMQEKTTIKEEISTTEIPTTVKYSLNDNANKFANIMQEKTTIKEEISTTEIPTTVKYSLNDNVKEILSIKNTTSSTIEETTTVQPTTLDAVITTTEKTSMKIKEQNLNDTTDFKIQSINIEKVSLINENNKNILKDIVTVKSVVDEESTETPIVRIDVMETKPDTIVKKNITESVGNLTESPLVRIQIKESISTIHQLLESSPIVTSTPAVEILTMPTNGAANNISSGLIAGYPSNETTLLNLKPSENVKLESKEDTDSYLDTATSTTANVYDKKNLSIFDLIEKYEATTEKIQIDPDTTEFTMQKIEFDQLPISKNKPSLSTTTTTTEKIEKEKNKIDNTTVEITTESFKNSTEISIIKNSTTAQLIENIKSTDENLSSSSFNLLPVTSTELPKIENIVLKNTTPVVESTTVMFLEILNSTMSNIKNDTKTVEVLPMTTIKPLNLNASVVRVDTTPEIQTIELLNSMKPTAPKKSDTNDTLISVNDESKIKVDQTTVKGNKLQTTQPSVSSTTSYVNDSYKKLGETHAVLNKSSSTTSSSLEKIPSSYSTDIPLKVKDQKKDSSMELLEIMLPNKISTNLKPSSSLADNISSQTIKPETTTKLAELIKINESAKIPLESEKWTLIPQKPLTGLIKNGNYGGKINNKKPIEAVIEKESKKPTSETEILQLSLDHATTAESLDTSVKNLDNDVLYFTNLCNDLAFTFWTATNQGLSNARSLALSPFGMTSMLAMVFLGARGPTSDKMNDILKLDDVASFNPHLVFQNVTDSLSIARKQGIANAAFVRELFADRLKVRKLMPFYKEQAQQFYDGSVAEVNFATISDLARRRTNLMIRQQTGGRIKNFVSDNIVSLKAPLAALSANVFQSDCNDVDASSEGRDGELYFAVSPAIRQRKLIPVPSVVWRKGVYAGYEPGLDATAVSLGGPEKLISTIFVIPGQQGFTASGDNLELLEERLIREATHDGAWNKILKVIIPRPGIELQLPKFSHKSIINATSALKRMGLEELFDKHANLKGINGVGADLHLSDVLQMNLFSTCGDENIMNSKNHVEVYPGTPQRNIRFLKSEKEDEFDYNENSEEEKDDVLLSRPVRQTDESEKPRIKLDRPFLYFVRHNPTGLILHMGRFNPRLLP</sequence>
<dbReference type="InterPro" id="IPR000215">
    <property type="entry name" value="Serpin_fam"/>
</dbReference>
<accession>A0A834XWX6</accession>
<organism evidence="6 7">
    <name type="scientific">Aphidius gifuensis</name>
    <name type="common">Parasitoid wasp</name>
    <dbReference type="NCBI Taxonomy" id="684658"/>
    <lineage>
        <taxon>Eukaryota</taxon>
        <taxon>Metazoa</taxon>
        <taxon>Ecdysozoa</taxon>
        <taxon>Arthropoda</taxon>
        <taxon>Hexapoda</taxon>
        <taxon>Insecta</taxon>
        <taxon>Pterygota</taxon>
        <taxon>Neoptera</taxon>
        <taxon>Endopterygota</taxon>
        <taxon>Hymenoptera</taxon>
        <taxon>Apocrita</taxon>
        <taxon>Ichneumonoidea</taxon>
        <taxon>Braconidae</taxon>
        <taxon>Aphidiinae</taxon>
        <taxon>Aphidius</taxon>
    </lineage>
</organism>
<dbReference type="EMBL" id="JACMRX010000002">
    <property type="protein sequence ID" value="KAF7995025.1"/>
    <property type="molecule type" value="Genomic_DNA"/>
</dbReference>
<dbReference type="PROSITE" id="PS00284">
    <property type="entry name" value="SERPIN"/>
    <property type="match status" value="1"/>
</dbReference>
<dbReference type="Pfam" id="PF00079">
    <property type="entry name" value="Serpin"/>
    <property type="match status" value="1"/>
</dbReference>
<dbReference type="GO" id="GO:0004867">
    <property type="term" value="F:serine-type endopeptidase inhibitor activity"/>
    <property type="evidence" value="ECO:0007669"/>
    <property type="project" value="UniProtKB-KW"/>
</dbReference>
<proteinExistence type="inferred from homology"/>
<feature type="region of interest" description="Disordered" evidence="4">
    <location>
        <begin position="1711"/>
        <end position="1738"/>
    </location>
</feature>
<evidence type="ECO:0000256" key="2">
    <source>
        <dbReference type="ARBA" id="ARBA00022900"/>
    </source>
</evidence>
<dbReference type="PANTHER" id="PTHR11461:SF372">
    <property type="entry name" value="ACCESSORY GLAND PROTEIN ACP76A-RELATED"/>
    <property type="match status" value="1"/>
</dbReference>
<name>A0A834XWX6_APHGI</name>
<reference evidence="6 7" key="1">
    <citation type="submission" date="2020-08" db="EMBL/GenBank/DDBJ databases">
        <title>Aphidius gifuensis genome sequencing and assembly.</title>
        <authorList>
            <person name="Du Z."/>
        </authorList>
    </citation>
    <scope>NUCLEOTIDE SEQUENCE [LARGE SCALE GENOMIC DNA]</scope>
    <source>
        <strain evidence="6">YNYX2018</strain>
        <tissue evidence="6">Adults</tissue>
    </source>
</reference>
<dbReference type="Gene3D" id="3.30.497.10">
    <property type="entry name" value="Antithrombin, subunit I, domain 2"/>
    <property type="match status" value="1"/>
</dbReference>
<comment type="caution">
    <text evidence="6">The sequence shown here is derived from an EMBL/GenBank/DDBJ whole genome shotgun (WGS) entry which is preliminary data.</text>
</comment>
<dbReference type="SMART" id="SM00093">
    <property type="entry name" value="SERPIN"/>
    <property type="match status" value="1"/>
</dbReference>
<protein>
    <recommendedName>
        <fullName evidence="5">Serpin domain-containing protein</fullName>
    </recommendedName>
</protein>
<evidence type="ECO:0000256" key="4">
    <source>
        <dbReference type="SAM" id="MobiDB-lite"/>
    </source>
</evidence>
<gene>
    <name evidence="6" type="ORF">HCN44_004497</name>
</gene>
<dbReference type="InterPro" id="IPR042178">
    <property type="entry name" value="Serpin_sf_1"/>
</dbReference>
<dbReference type="SUPFAM" id="SSF56574">
    <property type="entry name" value="Serpins"/>
    <property type="match status" value="1"/>
</dbReference>
<evidence type="ECO:0000256" key="3">
    <source>
        <dbReference type="RuleBase" id="RU000411"/>
    </source>
</evidence>
<dbReference type="InterPro" id="IPR036186">
    <property type="entry name" value="Serpin_sf"/>
</dbReference>
<keyword evidence="1" id="KW-0646">Protease inhibitor</keyword>
<dbReference type="OrthoDB" id="1063785at2759"/>
<dbReference type="InterPro" id="IPR023795">
    <property type="entry name" value="Serpin_CS"/>
</dbReference>